<reference evidence="3" key="2">
    <citation type="journal article" date="2023" name="IMA Fungus">
        <title>Comparative genomic study of the Penicillium genus elucidates a diverse pangenome and 15 lateral gene transfer events.</title>
        <authorList>
            <person name="Petersen C."/>
            <person name="Sorensen T."/>
            <person name="Nielsen M.R."/>
            <person name="Sondergaard T.E."/>
            <person name="Sorensen J.L."/>
            <person name="Fitzpatrick D.A."/>
            <person name="Frisvad J.C."/>
            <person name="Nielsen K.L."/>
        </authorList>
    </citation>
    <scope>NUCLEOTIDE SEQUENCE</scope>
    <source>
        <strain evidence="3">IBT 34128</strain>
    </source>
</reference>
<dbReference type="AlphaFoldDB" id="A0A9W9FJL4"/>
<evidence type="ECO:0000256" key="2">
    <source>
        <dbReference type="SAM" id="MobiDB-lite"/>
    </source>
</evidence>
<dbReference type="Gene3D" id="3.30.420.40">
    <property type="match status" value="3"/>
</dbReference>
<feature type="compositionally biased region" description="Gly residues" evidence="2">
    <location>
        <begin position="346"/>
        <end position="357"/>
    </location>
</feature>
<dbReference type="SMART" id="SM00268">
    <property type="entry name" value="ACTIN"/>
    <property type="match status" value="1"/>
</dbReference>
<organism evidence="3 4">
    <name type="scientific">Penicillium alfredii</name>
    <dbReference type="NCBI Taxonomy" id="1506179"/>
    <lineage>
        <taxon>Eukaryota</taxon>
        <taxon>Fungi</taxon>
        <taxon>Dikarya</taxon>
        <taxon>Ascomycota</taxon>
        <taxon>Pezizomycotina</taxon>
        <taxon>Eurotiomycetes</taxon>
        <taxon>Eurotiomycetidae</taxon>
        <taxon>Eurotiales</taxon>
        <taxon>Aspergillaceae</taxon>
        <taxon>Penicillium</taxon>
    </lineage>
</organism>
<feature type="compositionally biased region" description="Polar residues" evidence="2">
    <location>
        <begin position="88"/>
        <end position="97"/>
    </location>
</feature>
<evidence type="ECO:0000313" key="4">
    <source>
        <dbReference type="Proteomes" id="UP001141434"/>
    </source>
</evidence>
<comment type="similarity">
    <text evidence="1">Belongs to the actin family.</text>
</comment>
<name>A0A9W9FJL4_9EURO</name>
<evidence type="ECO:0000313" key="3">
    <source>
        <dbReference type="EMBL" id="KAJ5101421.1"/>
    </source>
</evidence>
<evidence type="ECO:0008006" key="5">
    <source>
        <dbReference type="Google" id="ProtNLM"/>
    </source>
</evidence>
<dbReference type="Pfam" id="PF00022">
    <property type="entry name" value="Actin"/>
    <property type="match status" value="1"/>
</dbReference>
<dbReference type="PANTHER" id="PTHR11937">
    <property type="entry name" value="ACTIN"/>
    <property type="match status" value="1"/>
</dbReference>
<dbReference type="InterPro" id="IPR004000">
    <property type="entry name" value="Actin"/>
</dbReference>
<accession>A0A9W9FJL4</accession>
<feature type="compositionally biased region" description="Basic and acidic residues" evidence="2">
    <location>
        <begin position="99"/>
        <end position="110"/>
    </location>
</feature>
<evidence type="ECO:0000256" key="1">
    <source>
        <dbReference type="RuleBase" id="RU000487"/>
    </source>
</evidence>
<dbReference type="OrthoDB" id="74201at2759"/>
<feature type="compositionally biased region" description="Basic and acidic residues" evidence="2">
    <location>
        <begin position="74"/>
        <end position="86"/>
    </location>
</feature>
<dbReference type="Proteomes" id="UP001141434">
    <property type="component" value="Unassembled WGS sequence"/>
</dbReference>
<gene>
    <name evidence="3" type="ORF">NUU61_003643</name>
</gene>
<dbReference type="RefSeq" id="XP_056512252.1">
    <property type="nucleotide sequence ID" value="XM_056654225.1"/>
</dbReference>
<reference evidence="3" key="1">
    <citation type="submission" date="2022-11" db="EMBL/GenBank/DDBJ databases">
        <authorList>
            <person name="Petersen C."/>
        </authorList>
    </citation>
    <scope>NUCLEOTIDE SEQUENCE</scope>
    <source>
        <strain evidence="3">IBT 34128</strain>
    </source>
</reference>
<comment type="caution">
    <text evidence="3">The sequence shown here is derived from an EMBL/GenBank/DDBJ whole genome shotgun (WGS) entry which is preliminary data.</text>
</comment>
<protein>
    <recommendedName>
        <fullName evidence="5">Chromatin remodeling complex subunit</fullName>
    </recommendedName>
</protein>
<feature type="region of interest" description="Disordered" evidence="2">
    <location>
        <begin position="615"/>
        <end position="647"/>
    </location>
</feature>
<feature type="region of interest" description="Disordered" evidence="2">
    <location>
        <begin position="1"/>
        <end position="32"/>
    </location>
</feature>
<dbReference type="Gene3D" id="3.90.640.60">
    <property type="match status" value="1"/>
</dbReference>
<feature type="compositionally biased region" description="Basic and acidic residues" evidence="2">
    <location>
        <begin position="122"/>
        <end position="138"/>
    </location>
</feature>
<dbReference type="GeneID" id="81393393"/>
<dbReference type="SUPFAM" id="SSF53067">
    <property type="entry name" value="Actin-like ATPase domain"/>
    <property type="match status" value="2"/>
</dbReference>
<feature type="region of interest" description="Disordered" evidence="2">
    <location>
        <begin position="305"/>
        <end position="362"/>
    </location>
</feature>
<feature type="compositionally biased region" description="Basic residues" evidence="2">
    <location>
        <begin position="1"/>
        <end position="22"/>
    </location>
</feature>
<feature type="compositionally biased region" description="Low complexity" evidence="2">
    <location>
        <begin position="327"/>
        <end position="338"/>
    </location>
</feature>
<proteinExistence type="inferred from homology"/>
<keyword evidence="4" id="KW-1185">Reference proteome</keyword>
<feature type="region of interest" description="Disordered" evidence="2">
    <location>
        <begin position="74"/>
        <end position="144"/>
    </location>
</feature>
<sequence>MAKARTSQRKSHRRASARKQRPPHSPEMPPFKDEHILLIAPGSETTLAQLGLPETFTPARCRFPTRMFPAEKTGEYEPYRIREKRQQVKVNNGTSAPEASKEDVEMKDATKPGQEGAANAESAEKPSGEGTEAEKANEESTQTVEEVYYEEDVASDEGAIYPMENGRIVDWPCFFALLTHIYNALSPPFHTPILLIAEPVWTARDREAITQFVFEKFKVPAFSLMDSALAVCYGYGTSTATVVDVGKGKVDVTAVTDFVVNEHGRGIALEGCGGDAMTDRLVELLGSKGFTREMCKQLKRSNITEILPPGTPLPGAAATARQGANPATAASTGSTDAGNESAPRGPGDGTQTGTEGGNGEEEGVLDVAAIVSGDTNEYLANIEKEKSTTKKGAVDPKQPRLPNSKKEKASFQFEEFVQLEEENAAASGSKRYIRQSREIEVSVERFLLTTPRQQTGDRLSNMILEDIATQIHHTILAVPDATKRSELWDSLIIVGNGSKVKGFVQALLGVITQKFILSPSATIFTSEIPSAFTTPLPTGGTNTPVSMGQPGPMYHPAAHGVNPLLVAATHNNPGMANMPPGTPSMDPNAVSHYRSTGHSQNPTSVKTLKPPEYFPDFKDQGNLNGPGASASGVAGSGPGGAATSTPGSHGMEEAVFLGAQMAAKVFFVVDQGLSKGYMSRVEYNESGPSAIHEYTV</sequence>
<dbReference type="EMBL" id="JAPMSZ010000005">
    <property type="protein sequence ID" value="KAJ5101421.1"/>
    <property type="molecule type" value="Genomic_DNA"/>
</dbReference>
<dbReference type="InterPro" id="IPR043129">
    <property type="entry name" value="ATPase_NBD"/>
</dbReference>
<feature type="region of interest" description="Disordered" evidence="2">
    <location>
        <begin position="383"/>
        <end position="407"/>
    </location>
</feature>